<dbReference type="KEGG" id="tee:Tel_13180"/>
<dbReference type="CDD" id="cd13401">
    <property type="entry name" value="Slt70-like"/>
    <property type="match status" value="1"/>
</dbReference>
<evidence type="ECO:0000256" key="2">
    <source>
        <dbReference type="ARBA" id="ARBA00022729"/>
    </source>
</evidence>
<keyword evidence="6" id="KW-1185">Reference proteome</keyword>
<feature type="domain" description="Transglycosylase SLT" evidence="3">
    <location>
        <begin position="492"/>
        <end position="606"/>
    </location>
</feature>
<dbReference type="InterPro" id="IPR012289">
    <property type="entry name" value="Lytic_TGlycosylase_superhlx_L"/>
</dbReference>
<dbReference type="Pfam" id="PF14718">
    <property type="entry name" value="SLT_L"/>
    <property type="match status" value="1"/>
</dbReference>
<dbReference type="Proteomes" id="UP000055136">
    <property type="component" value="Chromosome"/>
</dbReference>
<dbReference type="PANTHER" id="PTHR37423">
    <property type="entry name" value="SOLUBLE LYTIC MUREIN TRANSGLYCOSYLASE-RELATED"/>
    <property type="match status" value="1"/>
</dbReference>
<gene>
    <name evidence="5" type="ORF">Tel_13180</name>
</gene>
<reference evidence="5" key="1">
    <citation type="submission" date="2015-10" db="EMBL/GenBank/DDBJ databases">
        <title>Description of Candidatus Tenderia electrophaga gen. nov, sp. nov., an Uncultivated Electroautotroph from a Biocathode Enrichment.</title>
        <authorList>
            <person name="Eddie B.J."/>
            <person name="Malanoski A.P."/>
            <person name="Wang Z."/>
            <person name="Hall R.J."/>
            <person name="Oh S.D."/>
            <person name="Heiner C."/>
            <person name="Lin B."/>
            <person name="Strycharz-Glaven S.M."/>
        </authorList>
    </citation>
    <scope>NUCLEOTIDE SEQUENCE [LARGE SCALE GENOMIC DNA]</scope>
    <source>
        <strain evidence="5">NRL1</strain>
    </source>
</reference>
<dbReference type="SUPFAM" id="SSF48435">
    <property type="entry name" value="Bacterial muramidases"/>
    <property type="match status" value="1"/>
</dbReference>
<name>A0A0S2TFU5_9GAMM</name>
<dbReference type="AlphaFoldDB" id="A0A0S2TFU5"/>
<sequence length="657" mass="77059">MKHFLPIIALSFLGCLWLPAYGAGGNTVALTLSSRTTEPQLLQQRADFIAARNALRRGQQHRYNELARELQDYPLYPYLEYWNLNRHLSTVATAEIDRFLQRYDELYLADRLQRHWLEKLAQQGRWQLFLRYYDGRDDAEMQCYHRRALYKSGDKAAALEDMEKLWLVGRSQPRACDPLFSVWRDAGRLTPELAWQRLQLAMDNGQTYLARYLERFLEPQQREWAALWREIHRHPERLVEHPRLRQDSALARTVLAHGVRRMARRNPTQAAETWDKLVMEFAFSEAEFNATETYIALSLARAHAPEAMHWLGSVNVENEDIREWRILTAINQDDWENVIFWFDQLPAEEQQSLRWRYWLARAYEQTGKPNRAQIIYAAVAKARDYYGFLAADRIDAPYDFGNQPLHFSAAELAETERLPSIVRMREFYLMGDTLNARREWYSAIQEMNTREIQKVAKITHDWGWHDRAIHSLGQARYWDDLEIRFPLAHRDNIHKNANKQQIDPAWAYAVIRQESAFASDARSPAGAMGLMQIMPSTGRLIARDLNTRLKNKSQLLDVDLNIRFGISYLRKVMNRFDDNTVLATAAYNAGSQRVKSWLPSDAELAPDRWIENVPFRETRDYLKRVLAYSAIYDERMQRPVTPLKQRMSLILPTAPPS</sequence>
<dbReference type="Gene3D" id="1.25.20.10">
    <property type="entry name" value="Bacterial muramidases"/>
    <property type="match status" value="1"/>
</dbReference>
<dbReference type="EMBL" id="CP013099">
    <property type="protein sequence ID" value="ALP54008.1"/>
    <property type="molecule type" value="Genomic_DNA"/>
</dbReference>
<comment type="similarity">
    <text evidence="1">Belongs to the transglycosylase Slt family.</text>
</comment>
<dbReference type="InterPro" id="IPR008258">
    <property type="entry name" value="Transglycosylase_SLT_dom_1"/>
</dbReference>
<dbReference type="PANTHER" id="PTHR37423:SF5">
    <property type="entry name" value="SOLUBLE LYTIC MUREIN TRANSGLYCOSYLASE"/>
    <property type="match status" value="1"/>
</dbReference>
<dbReference type="SUPFAM" id="SSF53955">
    <property type="entry name" value="Lysozyme-like"/>
    <property type="match status" value="1"/>
</dbReference>
<evidence type="ECO:0000259" key="4">
    <source>
        <dbReference type="Pfam" id="PF14718"/>
    </source>
</evidence>
<dbReference type="GO" id="GO:0042597">
    <property type="term" value="C:periplasmic space"/>
    <property type="evidence" value="ECO:0007669"/>
    <property type="project" value="InterPro"/>
</dbReference>
<feature type="domain" description="Lytic transglycosylase superhelical linker" evidence="4">
    <location>
        <begin position="416"/>
        <end position="481"/>
    </location>
</feature>
<dbReference type="GO" id="GO:0004553">
    <property type="term" value="F:hydrolase activity, hydrolyzing O-glycosyl compounds"/>
    <property type="evidence" value="ECO:0007669"/>
    <property type="project" value="InterPro"/>
</dbReference>
<evidence type="ECO:0008006" key="7">
    <source>
        <dbReference type="Google" id="ProtNLM"/>
    </source>
</evidence>
<dbReference type="InterPro" id="IPR023346">
    <property type="entry name" value="Lysozyme-like_dom_sf"/>
</dbReference>
<dbReference type="STRING" id="1748243.Tel_13180"/>
<dbReference type="InterPro" id="IPR037061">
    <property type="entry name" value="Lytic_TGlycoase_superhlx_L_sf"/>
</dbReference>
<organism evidence="5 6">
    <name type="scientific">Candidatus Tenderia electrophaga</name>
    <dbReference type="NCBI Taxonomy" id="1748243"/>
    <lineage>
        <taxon>Bacteria</taxon>
        <taxon>Pseudomonadati</taxon>
        <taxon>Pseudomonadota</taxon>
        <taxon>Gammaproteobacteria</taxon>
        <taxon>Candidatus Tenderiales</taxon>
        <taxon>Candidatus Tenderiaceae</taxon>
        <taxon>Candidatus Tenderia</taxon>
    </lineage>
</organism>
<protein>
    <recommendedName>
        <fullName evidence="7">Lytic transglycosylase</fullName>
    </recommendedName>
</protein>
<dbReference type="InterPro" id="IPR008939">
    <property type="entry name" value="Lytic_TGlycosylase_superhlx_U"/>
</dbReference>
<dbReference type="Pfam" id="PF01464">
    <property type="entry name" value="SLT"/>
    <property type="match status" value="1"/>
</dbReference>
<proteinExistence type="inferred from homology"/>
<evidence type="ECO:0000313" key="5">
    <source>
        <dbReference type="EMBL" id="ALP54008.1"/>
    </source>
</evidence>
<accession>A0A0S2TFU5</accession>
<dbReference type="PROSITE" id="PS51257">
    <property type="entry name" value="PROKAR_LIPOPROTEIN"/>
    <property type="match status" value="1"/>
</dbReference>
<evidence type="ECO:0000259" key="3">
    <source>
        <dbReference type="Pfam" id="PF01464"/>
    </source>
</evidence>
<evidence type="ECO:0000256" key="1">
    <source>
        <dbReference type="ARBA" id="ARBA00007734"/>
    </source>
</evidence>
<dbReference type="Gene3D" id="1.10.530.10">
    <property type="match status" value="1"/>
</dbReference>
<keyword evidence="2" id="KW-0732">Signal</keyword>
<evidence type="ECO:0000313" key="6">
    <source>
        <dbReference type="Proteomes" id="UP000055136"/>
    </source>
</evidence>
<dbReference type="Gene3D" id="1.10.1240.20">
    <property type="entry name" value="Lytic transglycosylase, superhelical linker domain"/>
    <property type="match status" value="1"/>
</dbReference>